<gene>
    <name evidence="1" type="ORF">OGAPHI_005232</name>
</gene>
<name>A0A9P8T352_9ASCO</name>
<dbReference type="EMBL" id="JAEUBE010000366">
    <property type="protein sequence ID" value="KAH3663829.1"/>
    <property type="molecule type" value="Genomic_DNA"/>
</dbReference>
<sequence>MLAEKFRKATRFFFLLNRKYMLHHNVPGRSFRNACAGSYWKHVHSSRSMWVLMVCHIQSSLEDRPREISSEFIRCTSSADEGISVKLFGCTDEKSWSG</sequence>
<proteinExistence type="predicted"/>
<protein>
    <submittedName>
        <fullName evidence="1">Uncharacterized protein</fullName>
    </submittedName>
</protein>
<comment type="caution">
    <text evidence="1">The sequence shown here is derived from an EMBL/GenBank/DDBJ whole genome shotgun (WGS) entry which is preliminary data.</text>
</comment>
<accession>A0A9P8T352</accession>
<reference evidence="1" key="1">
    <citation type="journal article" date="2021" name="Open Biol.">
        <title>Shared evolutionary footprints suggest mitochondrial oxidative damage underlies multiple complex I losses in fungi.</title>
        <authorList>
            <person name="Schikora-Tamarit M.A."/>
            <person name="Marcet-Houben M."/>
            <person name="Nosek J."/>
            <person name="Gabaldon T."/>
        </authorList>
    </citation>
    <scope>NUCLEOTIDE SEQUENCE</scope>
    <source>
        <strain evidence="1">CBS6075</strain>
    </source>
</reference>
<dbReference type="GeneID" id="70237196"/>
<organism evidence="1 2">
    <name type="scientific">Ogataea philodendri</name>
    <dbReference type="NCBI Taxonomy" id="1378263"/>
    <lineage>
        <taxon>Eukaryota</taxon>
        <taxon>Fungi</taxon>
        <taxon>Dikarya</taxon>
        <taxon>Ascomycota</taxon>
        <taxon>Saccharomycotina</taxon>
        <taxon>Pichiomycetes</taxon>
        <taxon>Pichiales</taxon>
        <taxon>Pichiaceae</taxon>
        <taxon>Ogataea</taxon>
    </lineage>
</organism>
<dbReference type="Proteomes" id="UP000769157">
    <property type="component" value="Unassembled WGS sequence"/>
</dbReference>
<dbReference type="RefSeq" id="XP_046060165.1">
    <property type="nucleotide sequence ID" value="XM_046206395.1"/>
</dbReference>
<dbReference type="AlphaFoldDB" id="A0A9P8T352"/>
<reference evidence="1" key="2">
    <citation type="submission" date="2021-01" db="EMBL/GenBank/DDBJ databases">
        <authorList>
            <person name="Schikora-Tamarit M.A."/>
        </authorList>
    </citation>
    <scope>NUCLEOTIDE SEQUENCE</scope>
    <source>
        <strain evidence="1">CBS6075</strain>
    </source>
</reference>
<evidence type="ECO:0000313" key="1">
    <source>
        <dbReference type="EMBL" id="KAH3663829.1"/>
    </source>
</evidence>
<keyword evidence="2" id="KW-1185">Reference proteome</keyword>
<evidence type="ECO:0000313" key="2">
    <source>
        <dbReference type="Proteomes" id="UP000769157"/>
    </source>
</evidence>